<reference evidence="1 2" key="1">
    <citation type="journal article" date="2022" name="DNA Res.">
        <title>Chromosomal-level genome assembly of the orchid tree Bauhinia variegata (Leguminosae; Cercidoideae) supports the allotetraploid origin hypothesis of Bauhinia.</title>
        <authorList>
            <person name="Zhong Y."/>
            <person name="Chen Y."/>
            <person name="Zheng D."/>
            <person name="Pang J."/>
            <person name="Liu Y."/>
            <person name="Luo S."/>
            <person name="Meng S."/>
            <person name="Qian L."/>
            <person name="Wei D."/>
            <person name="Dai S."/>
            <person name="Zhou R."/>
        </authorList>
    </citation>
    <scope>NUCLEOTIDE SEQUENCE [LARGE SCALE GENOMIC DNA]</scope>
    <source>
        <strain evidence="1">BV-YZ2020</strain>
    </source>
</reference>
<evidence type="ECO:0000313" key="2">
    <source>
        <dbReference type="Proteomes" id="UP000828941"/>
    </source>
</evidence>
<protein>
    <submittedName>
        <fullName evidence="1">Uncharacterized protein</fullName>
    </submittedName>
</protein>
<keyword evidence="2" id="KW-1185">Reference proteome</keyword>
<organism evidence="1 2">
    <name type="scientific">Bauhinia variegata</name>
    <name type="common">Purple orchid tree</name>
    <name type="synonym">Phanera variegata</name>
    <dbReference type="NCBI Taxonomy" id="167791"/>
    <lineage>
        <taxon>Eukaryota</taxon>
        <taxon>Viridiplantae</taxon>
        <taxon>Streptophyta</taxon>
        <taxon>Embryophyta</taxon>
        <taxon>Tracheophyta</taxon>
        <taxon>Spermatophyta</taxon>
        <taxon>Magnoliopsida</taxon>
        <taxon>eudicotyledons</taxon>
        <taxon>Gunneridae</taxon>
        <taxon>Pentapetalae</taxon>
        <taxon>rosids</taxon>
        <taxon>fabids</taxon>
        <taxon>Fabales</taxon>
        <taxon>Fabaceae</taxon>
        <taxon>Cercidoideae</taxon>
        <taxon>Cercideae</taxon>
        <taxon>Bauhiniinae</taxon>
        <taxon>Bauhinia</taxon>
    </lineage>
</organism>
<accession>A0ACB9L6R5</accession>
<name>A0ACB9L6R5_BAUVA</name>
<comment type="caution">
    <text evidence="1">The sequence shown here is derived from an EMBL/GenBank/DDBJ whole genome shotgun (WGS) entry which is preliminary data.</text>
</comment>
<proteinExistence type="predicted"/>
<dbReference type="EMBL" id="CM039437">
    <property type="protein sequence ID" value="KAI4305374.1"/>
    <property type="molecule type" value="Genomic_DNA"/>
</dbReference>
<gene>
    <name evidence="1" type="ORF">L6164_028744</name>
</gene>
<sequence length="532" mass="61320">MESDFELAFRLQLQEALAASLVLEPSSPSSPSSSIQDSQLTKRFDVSKVTTLQSEQLSKLEQEIKDREQREIETRKLKEDPTRRIHDRKFAKEILTIPDDDWSEWGRYFEKPLSSKGCSSSKPETLAGDAVFRLYFKVMVSDERIRGEKSVLAGIGIAICDPLDNLIFEVRKPLLGNGMSKNAAEAKALIEGLNAAIALDLNRITYYCTYYPLYQFVSGRWTPKQRKIATLVNQITLLRRKFTYCNPKLVTGQDVKFAFKFAKDAIMSQMKMPAESICTKNLNETCAICLEDNDVSHIFSVDGCQHRYCFSCMKQHVEVKLLHGMVPKCPHEKCNSDLVIDSCRKFLTHKLIETMQNRIKEASIPVSEKIYCPYPRCSALMSKTELLEYAKNMFGDSEQSRPKKCIKCHGLFCLSCKVPWHSGQTCRDYKMLNPNPPAEDVKLKSLASRSLWRQCVKCNHMIELAEGCYHMTCRCGYEFCYNCGAEWRNKKATCSCPLWDEDNIWLEDHERDLEEEQEQEEYYDSDSSYEFY</sequence>
<evidence type="ECO:0000313" key="1">
    <source>
        <dbReference type="EMBL" id="KAI4305374.1"/>
    </source>
</evidence>
<dbReference type="Proteomes" id="UP000828941">
    <property type="component" value="Chromosome 12"/>
</dbReference>